<comment type="caution">
    <text evidence="2">The sequence shown here is derived from an EMBL/GenBank/DDBJ whole genome shotgun (WGS) entry which is preliminary data.</text>
</comment>
<gene>
    <name evidence="2" type="ORF">NP493_2552g00003</name>
</gene>
<feature type="compositionally biased region" description="Polar residues" evidence="1">
    <location>
        <begin position="1"/>
        <end position="16"/>
    </location>
</feature>
<evidence type="ECO:0000313" key="2">
    <source>
        <dbReference type="EMBL" id="KAK2151904.1"/>
    </source>
</evidence>
<dbReference type="Proteomes" id="UP001209878">
    <property type="component" value="Unassembled WGS sequence"/>
</dbReference>
<evidence type="ECO:0000256" key="1">
    <source>
        <dbReference type="SAM" id="MobiDB-lite"/>
    </source>
</evidence>
<protein>
    <submittedName>
        <fullName evidence="2">Uncharacterized protein</fullName>
    </submittedName>
</protein>
<sequence>MSTTLGSRTLKATSTWDTERYSTRDKHQDKEIQRRITAGWIAFAKHRNIFKGNIGTCLKRKVYHSCVFRPMIYGAETRALTTQAQIKLAAAQTKFTYWDRKPTSE</sequence>
<reference evidence="2" key="1">
    <citation type="journal article" date="2023" name="Mol. Biol. Evol.">
        <title>Third-Generation Sequencing Reveals the Adaptive Role of the Epigenome in Three Deep-Sea Polychaetes.</title>
        <authorList>
            <person name="Perez M."/>
            <person name="Aroh O."/>
            <person name="Sun Y."/>
            <person name="Lan Y."/>
            <person name="Juniper S.K."/>
            <person name="Young C.R."/>
            <person name="Angers B."/>
            <person name="Qian P.Y."/>
        </authorList>
    </citation>
    <scope>NUCLEOTIDE SEQUENCE</scope>
    <source>
        <strain evidence="2">R07B-5</strain>
    </source>
</reference>
<dbReference type="EMBL" id="JAODUO010002537">
    <property type="protein sequence ID" value="KAK2151904.1"/>
    <property type="molecule type" value="Genomic_DNA"/>
</dbReference>
<evidence type="ECO:0000313" key="3">
    <source>
        <dbReference type="Proteomes" id="UP001209878"/>
    </source>
</evidence>
<feature type="region of interest" description="Disordered" evidence="1">
    <location>
        <begin position="1"/>
        <end position="28"/>
    </location>
</feature>
<keyword evidence="3" id="KW-1185">Reference proteome</keyword>
<organism evidence="2 3">
    <name type="scientific">Ridgeia piscesae</name>
    <name type="common">Tubeworm</name>
    <dbReference type="NCBI Taxonomy" id="27915"/>
    <lineage>
        <taxon>Eukaryota</taxon>
        <taxon>Metazoa</taxon>
        <taxon>Spiralia</taxon>
        <taxon>Lophotrochozoa</taxon>
        <taxon>Annelida</taxon>
        <taxon>Polychaeta</taxon>
        <taxon>Sedentaria</taxon>
        <taxon>Canalipalpata</taxon>
        <taxon>Sabellida</taxon>
        <taxon>Siboglinidae</taxon>
        <taxon>Ridgeia</taxon>
    </lineage>
</organism>
<proteinExistence type="predicted"/>
<feature type="compositionally biased region" description="Basic and acidic residues" evidence="1">
    <location>
        <begin position="17"/>
        <end position="28"/>
    </location>
</feature>
<name>A0AAD9JFD0_RIDPI</name>
<dbReference type="AlphaFoldDB" id="A0AAD9JFD0"/>
<accession>A0AAD9JFD0</accession>